<keyword evidence="2" id="KW-0670">Pyruvate</keyword>
<dbReference type="EMBL" id="QEEX01000001">
    <property type="protein sequence ID" value="PWB97667.1"/>
    <property type="molecule type" value="Genomic_DNA"/>
</dbReference>
<comment type="caution">
    <text evidence="2">The sequence shown here is derived from an EMBL/GenBank/DDBJ whole genome shotgun (WGS) entry which is preliminary data.</text>
</comment>
<dbReference type="InterPro" id="IPR017517">
    <property type="entry name" value="Maleyloyr_isom"/>
</dbReference>
<dbReference type="Proteomes" id="UP000244978">
    <property type="component" value="Unassembled WGS sequence"/>
</dbReference>
<evidence type="ECO:0000313" key="3">
    <source>
        <dbReference type="Proteomes" id="UP000244978"/>
    </source>
</evidence>
<dbReference type="NCBIfam" id="TIGR03083">
    <property type="entry name" value="maleylpyruvate isomerase family mycothiol-dependent enzyme"/>
    <property type="match status" value="1"/>
</dbReference>
<gene>
    <name evidence="2" type="ORF">DF220_07370</name>
</gene>
<evidence type="ECO:0000259" key="1">
    <source>
        <dbReference type="Pfam" id="PF11716"/>
    </source>
</evidence>
<proteinExistence type="predicted"/>
<keyword evidence="2" id="KW-0413">Isomerase</keyword>
<dbReference type="Pfam" id="PF11716">
    <property type="entry name" value="MDMPI_N"/>
    <property type="match status" value="1"/>
</dbReference>
<dbReference type="InterPro" id="IPR024344">
    <property type="entry name" value="MDMPI_metal-binding"/>
</dbReference>
<dbReference type="SUPFAM" id="SSF109854">
    <property type="entry name" value="DinB/YfiT-like putative metalloenzymes"/>
    <property type="match status" value="1"/>
</dbReference>
<keyword evidence="3" id="KW-1185">Reference proteome</keyword>
<dbReference type="GO" id="GO:0016853">
    <property type="term" value="F:isomerase activity"/>
    <property type="evidence" value="ECO:0007669"/>
    <property type="project" value="UniProtKB-KW"/>
</dbReference>
<organism evidence="2 3">
    <name type="scientific">Homoserinimonas hongtaonis</name>
    <dbReference type="NCBI Taxonomy" id="2079791"/>
    <lineage>
        <taxon>Bacteria</taxon>
        <taxon>Bacillati</taxon>
        <taxon>Actinomycetota</taxon>
        <taxon>Actinomycetes</taxon>
        <taxon>Micrococcales</taxon>
        <taxon>Microbacteriaceae</taxon>
        <taxon>Homoserinimonas</taxon>
    </lineage>
</organism>
<dbReference type="InterPro" id="IPR034660">
    <property type="entry name" value="DinB/YfiT-like"/>
</dbReference>
<accession>A0A2U1T1D2</accession>
<reference evidence="3" key="1">
    <citation type="submission" date="2018-04" db="EMBL/GenBank/DDBJ databases">
        <authorList>
            <person name="Liu S."/>
            <person name="Wang Z."/>
            <person name="Li J."/>
        </authorList>
    </citation>
    <scope>NUCLEOTIDE SEQUENCE [LARGE SCALE GENOMIC DNA]</scope>
    <source>
        <strain evidence="3">S1194</strain>
    </source>
</reference>
<dbReference type="GO" id="GO:0046872">
    <property type="term" value="F:metal ion binding"/>
    <property type="evidence" value="ECO:0007669"/>
    <property type="project" value="InterPro"/>
</dbReference>
<sequence>MQSGTRSDTMGLVSNTALFNASADAFLGLLAEVAPDQWESHGLGSWTVRSLAGHTARAILTVETYLGQDEPGSATIPSAEHYYNEVLEQFTDHTSIEQRGVEAGAWLGADPVGQVRDAINRTKVLIGEQPSDRLVSIGGMGILLDEYLRTRVVELVVHSIDLARAIGSDFTPPKDALAMTVSLLAQTAVHRGSGVELVLALTGRERLPEGFTVV</sequence>
<protein>
    <submittedName>
        <fullName evidence="2">Mycothiol maleylpyruvate isomerase</fullName>
    </submittedName>
</protein>
<name>A0A2U1T1D2_9MICO</name>
<feature type="domain" description="Mycothiol-dependent maleylpyruvate isomerase metal-binding" evidence="1">
    <location>
        <begin position="21"/>
        <end position="163"/>
    </location>
</feature>
<evidence type="ECO:0000313" key="2">
    <source>
        <dbReference type="EMBL" id="PWB97667.1"/>
    </source>
</evidence>
<dbReference type="Gene3D" id="1.20.120.450">
    <property type="entry name" value="dinb family like domain"/>
    <property type="match status" value="1"/>
</dbReference>
<dbReference type="AlphaFoldDB" id="A0A2U1T1D2"/>